<dbReference type="STRING" id="1777141.AWB80_04374"/>
<dbReference type="RefSeq" id="WP_087131505.1">
    <property type="nucleotide sequence ID" value="NZ_FCOE02000015.1"/>
</dbReference>
<evidence type="ECO:0000256" key="1">
    <source>
        <dbReference type="ARBA" id="ARBA00010690"/>
    </source>
</evidence>
<accession>A0A158C0C3</accession>
<dbReference type="SUPFAM" id="SSF160544">
    <property type="entry name" value="EscU C-terminal domain-like"/>
    <property type="match status" value="1"/>
</dbReference>
<evidence type="ECO:0000256" key="2">
    <source>
        <dbReference type="SAM" id="Phobius"/>
    </source>
</evidence>
<keyword evidence="3" id="KW-0282">Flagellum</keyword>
<feature type="transmembrane region" description="Helical" evidence="2">
    <location>
        <begin position="152"/>
        <end position="172"/>
    </location>
</feature>
<dbReference type="Proteomes" id="UP000054911">
    <property type="component" value="Unassembled WGS sequence"/>
</dbReference>
<keyword evidence="2" id="KW-0472">Membrane</keyword>
<sequence>MSADEQNRSEQATAYKLEQARKKGMVARSPDAGVVLGLAGFGGYLWARGDRLAARLAALDARALHDAAYLASNGQAVLTLAESLAKQTAHLVAPLVGVSVGAALLGSVMQTGLLFAPSALKADMSRLNPAQGFKRIFSMQSLIEAAKACIKMLVYGVIIWRFIASIVTTSVHAPLSTSALCVALLRQCLSLCTALLCAAVVFALIDQVIVRRAFAKKMRMSRHEIRQEHKQREGDPRIRQRRRQLQRELLQRSASMRNMRQADVLVTNPTHFAVALKYDSATMAAPELIARGAGDFALRLKRLAFVYSVPVIESKMLARQLYRDAAFEREIPAHLFREAAAVYLRAKRAPSQRGQV</sequence>
<comment type="similarity">
    <text evidence="1">Belongs to the type III secretion exporter family.</text>
</comment>
<dbReference type="PANTHER" id="PTHR30531:SF12">
    <property type="entry name" value="FLAGELLAR BIOSYNTHETIC PROTEIN FLHB"/>
    <property type="match status" value="1"/>
</dbReference>
<evidence type="ECO:0000313" key="4">
    <source>
        <dbReference type="Proteomes" id="UP000054911"/>
    </source>
</evidence>
<comment type="caution">
    <text evidence="3">The sequence shown here is derived from an EMBL/GenBank/DDBJ whole genome shotgun (WGS) entry which is preliminary data.</text>
</comment>
<dbReference type="InterPro" id="IPR006135">
    <property type="entry name" value="T3SS_substrate_exporter"/>
</dbReference>
<name>A0A158C0C3_9BURK</name>
<evidence type="ECO:0000313" key="3">
    <source>
        <dbReference type="EMBL" id="SAK75792.1"/>
    </source>
</evidence>
<dbReference type="AlphaFoldDB" id="A0A158C0C3"/>
<dbReference type="GO" id="GO:0005886">
    <property type="term" value="C:plasma membrane"/>
    <property type="evidence" value="ECO:0007669"/>
    <property type="project" value="TreeGrafter"/>
</dbReference>
<gene>
    <name evidence="3" type="ORF">AWB80_04374</name>
</gene>
<dbReference type="InterPro" id="IPR029025">
    <property type="entry name" value="T3SS_substrate_exporter_C"/>
</dbReference>
<organism evidence="3 4">
    <name type="scientific">Caballeronia pedi</name>
    <dbReference type="NCBI Taxonomy" id="1777141"/>
    <lineage>
        <taxon>Bacteria</taxon>
        <taxon>Pseudomonadati</taxon>
        <taxon>Pseudomonadota</taxon>
        <taxon>Betaproteobacteria</taxon>
        <taxon>Burkholderiales</taxon>
        <taxon>Burkholderiaceae</taxon>
        <taxon>Caballeronia</taxon>
    </lineage>
</organism>
<dbReference type="PRINTS" id="PR00950">
    <property type="entry name" value="TYPE3IMSPROT"/>
</dbReference>
<dbReference type="PANTHER" id="PTHR30531">
    <property type="entry name" value="FLAGELLAR BIOSYNTHETIC PROTEIN FLHB"/>
    <property type="match status" value="1"/>
</dbReference>
<feature type="transmembrane region" description="Helical" evidence="2">
    <location>
        <begin position="184"/>
        <end position="210"/>
    </location>
</feature>
<keyword evidence="3" id="KW-0969">Cilium</keyword>
<dbReference type="EMBL" id="FCOE02000015">
    <property type="protein sequence ID" value="SAK75792.1"/>
    <property type="molecule type" value="Genomic_DNA"/>
</dbReference>
<keyword evidence="2" id="KW-0812">Transmembrane</keyword>
<keyword evidence="2" id="KW-1133">Transmembrane helix</keyword>
<dbReference type="Pfam" id="PF01312">
    <property type="entry name" value="Bac_export_2"/>
    <property type="match status" value="1"/>
</dbReference>
<keyword evidence="4" id="KW-1185">Reference proteome</keyword>
<feature type="transmembrane region" description="Helical" evidence="2">
    <location>
        <begin position="91"/>
        <end position="116"/>
    </location>
</feature>
<dbReference type="Gene3D" id="3.40.1690.10">
    <property type="entry name" value="secretion proteins EscU"/>
    <property type="match status" value="1"/>
</dbReference>
<keyword evidence="3" id="KW-0966">Cell projection</keyword>
<proteinExistence type="inferred from homology"/>
<protein>
    <submittedName>
        <fullName evidence="3">Flagellar biosynthesis protein FlhB</fullName>
    </submittedName>
</protein>
<reference evidence="3" key="1">
    <citation type="submission" date="2016-01" db="EMBL/GenBank/DDBJ databases">
        <authorList>
            <person name="Peeters C."/>
        </authorList>
    </citation>
    <scope>NUCLEOTIDE SEQUENCE [LARGE SCALE GENOMIC DNA]</scope>
    <source>
        <strain evidence="3">LMG 29323</strain>
    </source>
</reference>
<dbReference type="OrthoDB" id="9807950at2"/>
<dbReference type="GO" id="GO:0009306">
    <property type="term" value="P:protein secretion"/>
    <property type="evidence" value="ECO:0007669"/>
    <property type="project" value="InterPro"/>
</dbReference>